<dbReference type="AlphaFoldDB" id="A0A2S8GHT0"/>
<dbReference type="Gene3D" id="3.20.20.100">
    <property type="entry name" value="NADP-dependent oxidoreductase domain"/>
    <property type="match status" value="1"/>
</dbReference>
<dbReference type="Proteomes" id="UP000237819">
    <property type="component" value="Unassembled WGS sequence"/>
</dbReference>
<dbReference type="SUPFAM" id="SSF51430">
    <property type="entry name" value="NAD(P)-linked oxidoreductase"/>
    <property type="match status" value="1"/>
</dbReference>
<sequence length="328" mass="36894">MDYVRLGDTGLKVSPLCLGCMTYGVPDQGAHPWSLEEPISRQFLQQAWEAGVNFFDTANSYSAGTSEEIVGRALKDFAPRDEVVLATKVFFPWKKRPNCGGLSRKAIFTAVDDSLRRLKTDYIDLYQIHRWDYDTPLEETLEALHDVVKSGKVRYLGASSMFAWQFAKALYLADMNGWTRFSVMQPQYSLLYREEEREMLPLCADEGIGVIPWSPIARGKLARPWTEQAATDRSTSDEYGKKLFAKTADLDRPIIDTVEAIAASRDVPMAQIALAWVMSNPVITAPIVGASKPHHLQDALSALEITLTDEEIETLESCYTPREVMPMR</sequence>
<dbReference type="GO" id="GO:0016491">
    <property type="term" value="F:oxidoreductase activity"/>
    <property type="evidence" value="ECO:0007669"/>
    <property type="project" value="UniProtKB-KW"/>
</dbReference>
<dbReference type="InterPro" id="IPR023210">
    <property type="entry name" value="NADP_OxRdtase_dom"/>
</dbReference>
<organism evidence="3 4">
    <name type="scientific">Blastopirellula marina</name>
    <dbReference type="NCBI Taxonomy" id="124"/>
    <lineage>
        <taxon>Bacteria</taxon>
        <taxon>Pseudomonadati</taxon>
        <taxon>Planctomycetota</taxon>
        <taxon>Planctomycetia</taxon>
        <taxon>Pirellulales</taxon>
        <taxon>Pirellulaceae</taxon>
        <taxon>Blastopirellula</taxon>
    </lineage>
</organism>
<dbReference type="RefSeq" id="WP_105337417.1">
    <property type="nucleotide sequence ID" value="NZ_PUHZ01000021.1"/>
</dbReference>
<evidence type="ECO:0000256" key="1">
    <source>
        <dbReference type="ARBA" id="ARBA00023002"/>
    </source>
</evidence>
<evidence type="ECO:0000313" key="4">
    <source>
        <dbReference type="Proteomes" id="UP000237819"/>
    </source>
</evidence>
<dbReference type="Pfam" id="PF00248">
    <property type="entry name" value="Aldo_ket_red"/>
    <property type="match status" value="1"/>
</dbReference>
<dbReference type="OrthoDB" id="9773828at2"/>
<dbReference type="PANTHER" id="PTHR43364">
    <property type="entry name" value="NADH-SPECIFIC METHYLGLYOXAL REDUCTASE-RELATED"/>
    <property type="match status" value="1"/>
</dbReference>
<keyword evidence="1" id="KW-0560">Oxidoreductase</keyword>
<reference evidence="3 4" key="1">
    <citation type="submission" date="2018-02" db="EMBL/GenBank/DDBJ databases">
        <title>Comparative genomes isolates from brazilian mangrove.</title>
        <authorList>
            <person name="Araujo J.E."/>
            <person name="Taketani R.G."/>
            <person name="Silva M.C.P."/>
            <person name="Loureco M.V."/>
            <person name="Andreote F.D."/>
        </authorList>
    </citation>
    <scope>NUCLEOTIDE SEQUENCE [LARGE SCALE GENOMIC DNA]</scope>
    <source>
        <strain evidence="3 4">Nap-Phe MGV</strain>
    </source>
</reference>
<name>A0A2S8GHT0_9BACT</name>
<dbReference type="CDD" id="cd19079">
    <property type="entry name" value="AKR_EcYajO-like"/>
    <property type="match status" value="1"/>
</dbReference>
<proteinExistence type="predicted"/>
<accession>A0A2S8GHT0</accession>
<evidence type="ECO:0000313" key="3">
    <source>
        <dbReference type="EMBL" id="PQO44018.1"/>
    </source>
</evidence>
<dbReference type="PANTHER" id="PTHR43364:SF4">
    <property type="entry name" value="NAD(P)-LINKED OXIDOREDUCTASE SUPERFAMILY PROTEIN"/>
    <property type="match status" value="1"/>
</dbReference>
<evidence type="ECO:0000259" key="2">
    <source>
        <dbReference type="Pfam" id="PF00248"/>
    </source>
</evidence>
<gene>
    <name evidence="3" type="ORF">C5Y93_20980</name>
</gene>
<feature type="domain" description="NADP-dependent oxidoreductase" evidence="2">
    <location>
        <begin position="15"/>
        <end position="319"/>
    </location>
</feature>
<dbReference type="InterPro" id="IPR050523">
    <property type="entry name" value="AKR_Detox_Biosynth"/>
</dbReference>
<protein>
    <submittedName>
        <fullName evidence="3">Alcohol dehydrogenase</fullName>
    </submittedName>
</protein>
<dbReference type="FunFam" id="3.20.20.100:FF:000004">
    <property type="entry name" value="Oxidoreductase, aldo/keto reductase"/>
    <property type="match status" value="1"/>
</dbReference>
<dbReference type="EMBL" id="PUHZ01000021">
    <property type="protein sequence ID" value="PQO44018.1"/>
    <property type="molecule type" value="Genomic_DNA"/>
</dbReference>
<dbReference type="GO" id="GO:0005829">
    <property type="term" value="C:cytosol"/>
    <property type="evidence" value="ECO:0007669"/>
    <property type="project" value="TreeGrafter"/>
</dbReference>
<comment type="caution">
    <text evidence="3">The sequence shown here is derived from an EMBL/GenBank/DDBJ whole genome shotgun (WGS) entry which is preliminary data.</text>
</comment>
<dbReference type="InterPro" id="IPR036812">
    <property type="entry name" value="NAD(P)_OxRdtase_dom_sf"/>
</dbReference>